<dbReference type="Pfam" id="PF02653">
    <property type="entry name" value="BPD_transp_2"/>
    <property type="match status" value="1"/>
</dbReference>
<dbReference type="CDD" id="cd06582">
    <property type="entry name" value="TM_PBP1_LivH_like"/>
    <property type="match status" value="1"/>
</dbReference>
<name>A0A1H8M7N3_9BRAD</name>
<dbReference type="InterPro" id="IPR052157">
    <property type="entry name" value="BCAA_transport_permease"/>
</dbReference>
<dbReference type="GO" id="GO:0022857">
    <property type="term" value="F:transmembrane transporter activity"/>
    <property type="evidence" value="ECO:0007669"/>
    <property type="project" value="InterPro"/>
</dbReference>
<evidence type="ECO:0000256" key="7">
    <source>
        <dbReference type="ARBA" id="ARBA00023136"/>
    </source>
</evidence>
<keyword evidence="4 9" id="KW-0812">Transmembrane</keyword>
<dbReference type="RefSeq" id="WP_011500486.1">
    <property type="nucleotide sequence ID" value="NZ_FODT01000001.1"/>
</dbReference>
<keyword evidence="6 9" id="KW-1133">Transmembrane helix</keyword>
<dbReference type="Proteomes" id="UP000199615">
    <property type="component" value="Unassembled WGS sequence"/>
</dbReference>
<evidence type="ECO:0000256" key="4">
    <source>
        <dbReference type="ARBA" id="ARBA00022692"/>
    </source>
</evidence>
<organism evidence="10 11">
    <name type="scientific">Rhodopseudomonas pseudopalustris</name>
    <dbReference type="NCBI Taxonomy" id="1513892"/>
    <lineage>
        <taxon>Bacteria</taxon>
        <taxon>Pseudomonadati</taxon>
        <taxon>Pseudomonadota</taxon>
        <taxon>Alphaproteobacteria</taxon>
        <taxon>Hyphomicrobiales</taxon>
        <taxon>Nitrobacteraceae</taxon>
        <taxon>Rhodopseudomonas</taxon>
    </lineage>
</organism>
<dbReference type="PANTHER" id="PTHR11795">
    <property type="entry name" value="BRANCHED-CHAIN AMINO ACID TRANSPORT SYSTEM PERMEASE PROTEIN LIVH"/>
    <property type="match status" value="1"/>
</dbReference>
<reference evidence="11" key="1">
    <citation type="submission" date="2016-10" db="EMBL/GenBank/DDBJ databases">
        <authorList>
            <person name="Varghese N."/>
            <person name="Submissions S."/>
        </authorList>
    </citation>
    <scope>NUCLEOTIDE SEQUENCE [LARGE SCALE GENOMIC DNA]</scope>
    <source>
        <strain evidence="11">DSM 123</strain>
    </source>
</reference>
<evidence type="ECO:0000256" key="1">
    <source>
        <dbReference type="ARBA" id="ARBA00004651"/>
    </source>
</evidence>
<protein>
    <submittedName>
        <fullName evidence="10">Amino acid/amide ABC transporter membrane protein 1, HAAT family</fullName>
    </submittedName>
</protein>
<gene>
    <name evidence="10" type="ORF">SAMN05444123_101405</name>
</gene>
<dbReference type="GO" id="GO:0006865">
    <property type="term" value="P:amino acid transport"/>
    <property type="evidence" value="ECO:0007669"/>
    <property type="project" value="UniProtKB-KW"/>
</dbReference>
<feature type="transmembrane region" description="Helical" evidence="9">
    <location>
        <begin position="225"/>
        <end position="252"/>
    </location>
</feature>
<sequence>MPSLAEVVSQLTNGVILGLILALVASGFTMVLSVMGVINFAHGLLFALGAYLALSLHKVVGYWPALLIAPLVVGALGVMLEQTFIRRLYGKDPLFVLLLTFGIAMAGEDVIQMIWGKLAYSISPPDLAKGSIDLGFMVYSKYRLFMGGFALVAIFSVWLFLAKTPYGAMIRAGSHDSEMVGILGKNLPRIRALVFGLAAAMAALAGIIAAPLWSVRPQMGLDALLPAFLIVVIGGMGSFWGSVLAGLLVGVANSFAVMVVPRFSDLMMYVLAVVVLIYRPRGLLGTRSVLE</sequence>
<keyword evidence="3" id="KW-1003">Cell membrane</keyword>
<dbReference type="InterPro" id="IPR001851">
    <property type="entry name" value="ABC_transp_permease"/>
</dbReference>
<keyword evidence="5" id="KW-0029">Amino-acid transport</keyword>
<dbReference type="AlphaFoldDB" id="A0A1H8M7N3"/>
<evidence type="ECO:0000256" key="6">
    <source>
        <dbReference type="ARBA" id="ARBA00022989"/>
    </source>
</evidence>
<dbReference type="OrthoDB" id="9807115at2"/>
<keyword evidence="11" id="KW-1185">Reference proteome</keyword>
<comment type="similarity">
    <text evidence="8">Belongs to the binding-protein-dependent transport system permease family. LivHM subfamily.</text>
</comment>
<evidence type="ECO:0000256" key="2">
    <source>
        <dbReference type="ARBA" id="ARBA00022448"/>
    </source>
</evidence>
<comment type="subcellular location">
    <subcellularLocation>
        <location evidence="1">Cell membrane</location>
        <topology evidence="1">Multi-pass membrane protein</topology>
    </subcellularLocation>
</comment>
<evidence type="ECO:0000256" key="3">
    <source>
        <dbReference type="ARBA" id="ARBA00022475"/>
    </source>
</evidence>
<dbReference type="PANTHER" id="PTHR11795:SF442">
    <property type="entry name" value="ABC TRANSPORTER ATP-BINDING PROTEIN"/>
    <property type="match status" value="1"/>
</dbReference>
<proteinExistence type="inferred from homology"/>
<dbReference type="EMBL" id="FODT01000001">
    <property type="protein sequence ID" value="SEO13412.1"/>
    <property type="molecule type" value="Genomic_DNA"/>
</dbReference>
<evidence type="ECO:0000313" key="11">
    <source>
        <dbReference type="Proteomes" id="UP000199615"/>
    </source>
</evidence>
<feature type="transmembrane region" description="Helical" evidence="9">
    <location>
        <begin position="60"/>
        <end position="80"/>
    </location>
</feature>
<evidence type="ECO:0000313" key="10">
    <source>
        <dbReference type="EMBL" id="SEO13412.1"/>
    </source>
</evidence>
<evidence type="ECO:0000256" key="5">
    <source>
        <dbReference type="ARBA" id="ARBA00022970"/>
    </source>
</evidence>
<evidence type="ECO:0000256" key="8">
    <source>
        <dbReference type="ARBA" id="ARBA00037998"/>
    </source>
</evidence>
<feature type="transmembrane region" description="Helical" evidence="9">
    <location>
        <begin position="142"/>
        <end position="161"/>
    </location>
</feature>
<feature type="transmembrane region" description="Helical" evidence="9">
    <location>
        <begin position="37"/>
        <end position="54"/>
    </location>
</feature>
<feature type="transmembrane region" description="Helical" evidence="9">
    <location>
        <begin position="192"/>
        <end position="213"/>
    </location>
</feature>
<keyword evidence="2" id="KW-0813">Transport</keyword>
<feature type="transmembrane region" description="Helical" evidence="9">
    <location>
        <begin position="259"/>
        <end position="278"/>
    </location>
</feature>
<evidence type="ECO:0000256" key="9">
    <source>
        <dbReference type="SAM" id="Phobius"/>
    </source>
</evidence>
<keyword evidence="7 9" id="KW-0472">Membrane</keyword>
<feature type="transmembrane region" description="Helical" evidence="9">
    <location>
        <begin position="92"/>
        <end position="115"/>
    </location>
</feature>
<accession>A0A1H8M7N3</accession>
<feature type="transmembrane region" description="Helical" evidence="9">
    <location>
        <begin position="12"/>
        <end position="32"/>
    </location>
</feature>
<dbReference type="GO" id="GO:0005886">
    <property type="term" value="C:plasma membrane"/>
    <property type="evidence" value="ECO:0007669"/>
    <property type="project" value="UniProtKB-SubCell"/>
</dbReference>